<dbReference type="OMA" id="CVNRWIS"/>
<keyword evidence="3" id="KW-1185">Reference proteome</keyword>
<organism evidence="2 3">
    <name type="scientific">Cucumis sativus</name>
    <name type="common">Cucumber</name>
    <dbReference type="NCBI Taxonomy" id="3659"/>
    <lineage>
        <taxon>Eukaryota</taxon>
        <taxon>Viridiplantae</taxon>
        <taxon>Streptophyta</taxon>
        <taxon>Embryophyta</taxon>
        <taxon>Tracheophyta</taxon>
        <taxon>Spermatophyta</taxon>
        <taxon>Magnoliopsida</taxon>
        <taxon>eudicotyledons</taxon>
        <taxon>Gunneridae</taxon>
        <taxon>Pentapetalae</taxon>
        <taxon>rosids</taxon>
        <taxon>fabids</taxon>
        <taxon>Cucurbitales</taxon>
        <taxon>Cucurbitaceae</taxon>
        <taxon>Benincaseae</taxon>
        <taxon>Cucumis</taxon>
    </lineage>
</organism>
<protein>
    <recommendedName>
        <fullName evidence="4">Transmembrane protein</fullName>
    </recommendedName>
</protein>
<dbReference type="EMBL" id="CM002926">
    <property type="protein sequence ID" value="KGN51411.1"/>
    <property type="molecule type" value="Genomic_DNA"/>
</dbReference>
<keyword evidence="1" id="KW-0812">Transmembrane</keyword>
<accession>A0A0A0KUK2</accession>
<reference evidence="2 3" key="3">
    <citation type="journal article" date="2010" name="BMC Genomics">
        <title>Transcriptome sequencing and comparative analysis of cucumber flowers with different sex types.</title>
        <authorList>
            <person name="Guo S."/>
            <person name="Zheng Y."/>
            <person name="Joung J.G."/>
            <person name="Liu S."/>
            <person name="Zhang Z."/>
            <person name="Crasta O.R."/>
            <person name="Sobral B.W."/>
            <person name="Xu Y."/>
            <person name="Huang S."/>
            <person name="Fei Z."/>
        </authorList>
    </citation>
    <scope>NUCLEOTIDE SEQUENCE [LARGE SCALE GENOMIC DNA]</scope>
    <source>
        <strain evidence="3">cv. 9930</strain>
    </source>
</reference>
<proteinExistence type="predicted"/>
<sequence length="83" mass="9205">MKSGISSSSVEALRNKGEGIASSLSSYDHSRFLLATRPPRQVVSIWTCSKLCAVCFVTGVVVGYSLKRCVNRWISKLLRRLKD</sequence>
<keyword evidence="1" id="KW-1133">Transmembrane helix</keyword>
<dbReference type="Gramene" id="KGN51411">
    <property type="protein sequence ID" value="KGN51411"/>
    <property type="gene ID" value="Csa_5G529450"/>
</dbReference>
<keyword evidence="1" id="KW-0472">Membrane</keyword>
<gene>
    <name evidence="2" type="ORF">Csa_5G529450</name>
</gene>
<reference evidence="2 3" key="1">
    <citation type="journal article" date="2009" name="Nat. Genet.">
        <title>The genome of the cucumber, Cucumis sativus L.</title>
        <authorList>
            <person name="Huang S."/>
            <person name="Li R."/>
            <person name="Zhang Z."/>
            <person name="Li L."/>
            <person name="Gu X."/>
            <person name="Fan W."/>
            <person name="Lucas W.J."/>
            <person name="Wang X."/>
            <person name="Xie B."/>
            <person name="Ni P."/>
            <person name="Ren Y."/>
            <person name="Zhu H."/>
            <person name="Li J."/>
            <person name="Lin K."/>
            <person name="Jin W."/>
            <person name="Fei Z."/>
            <person name="Li G."/>
            <person name="Staub J."/>
            <person name="Kilian A."/>
            <person name="van der Vossen E.A."/>
            <person name="Wu Y."/>
            <person name="Guo J."/>
            <person name="He J."/>
            <person name="Jia Z."/>
            <person name="Ren Y."/>
            <person name="Tian G."/>
            <person name="Lu Y."/>
            <person name="Ruan J."/>
            <person name="Qian W."/>
            <person name="Wang M."/>
            <person name="Huang Q."/>
            <person name="Li B."/>
            <person name="Xuan Z."/>
            <person name="Cao J."/>
            <person name="Asan"/>
            <person name="Wu Z."/>
            <person name="Zhang J."/>
            <person name="Cai Q."/>
            <person name="Bai Y."/>
            <person name="Zhao B."/>
            <person name="Han Y."/>
            <person name="Li Y."/>
            <person name="Li X."/>
            <person name="Wang S."/>
            <person name="Shi Q."/>
            <person name="Liu S."/>
            <person name="Cho W.K."/>
            <person name="Kim J.Y."/>
            <person name="Xu Y."/>
            <person name="Heller-Uszynska K."/>
            <person name="Miao H."/>
            <person name="Cheng Z."/>
            <person name="Zhang S."/>
            <person name="Wu J."/>
            <person name="Yang Y."/>
            <person name="Kang H."/>
            <person name="Li M."/>
            <person name="Liang H."/>
            <person name="Ren X."/>
            <person name="Shi Z."/>
            <person name="Wen M."/>
            <person name="Jian M."/>
            <person name="Yang H."/>
            <person name="Zhang G."/>
            <person name="Yang Z."/>
            <person name="Chen R."/>
            <person name="Liu S."/>
            <person name="Li J."/>
            <person name="Ma L."/>
            <person name="Liu H."/>
            <person name="Zhou Y."/>
            <person name="Zhao J."/>
            <person name="Fang X."/>
            <person name="Li G."/>
            <person name="Fang L."/>
            <person name="Li Y."/>
            <person name="Liu D."/>
            <person name="Zheng H."/>
            <person name="Zhang Y."/>
            <person name="Qin N."/>
            <person name="Li Z."/>
            <person name="Yang G."/>
            <person name="Yang S."/>
            <person name="Bolund L."/>
            <person name="Kristiansen K."/>
            <person name="Zheng H."/>
            <person name="Li S."/>
            <person name="Zhang X."/>
            <person name="Yang H."/>
            <person name="Wang J."/>
            <person name="Sun R."/>
            <person name="Zhang B."/>
            <person name="Jiang S."/>
            <person name="Wang J."/>
            <person name="Du Y."/>
            <person name="Li S."/>
        </authorList>
    </citation>
    <scope>NUCLEOTIDE SEQUENCE [LARGE SCALE GENOMIC DNA]</scope>
    <source>
        <strain evidence="3">cv. 9930</strain>
    </source>
</reference>
<reference evidence="2 3" key="4">
    <citation type="journal article" date="2011" name="BMC Genomics">
        <title>RNA-Seq improves annotation of protein-coding genes in the cucumber genome.</title>
        <authorList>
            <person name="Li Z."/>
            <person name="Zhang Z."/>
            <person name="Yan P."/>
            <person name="Huang S."/>
            <person name="Fei Z."/>
            <person name="Lin K."/>
        </authorList>
    </citation>
    <scope>NUCLEOTIDE SEQUENCE [LARGE SCALE GENOMIC DNA]</scope>
    <source>
        <strain evidence="3">cv. 9930</strain>
    </source>
</reference>
<dbReference type="STRING" id="3659.A0A0A0KUK2"/>
<name>A0A0A0KUK2_CUCSA</name>
<feature type="transmembrane region" description="Helical" evidence="1">
    <location>
        <begin position="43"/>
        <end position="66"/>
    </location>
</feature>
<dbReference type="AlphaFoldDB" id="A0A0A0KUK2"/>
<evidence type="ECO:0008006" key="4">
    <source>
        <dbReference type="Google" id="ProtNLM"/>
    </source>
</evidence>
<evidence type="ECO:0000256" key="1">
    <source>
        <dbReference type="SAM" id="Phobius"/>
    </source>
</evidence>
<reference evidence="2 3" key="2">
    <citation type="journal article" date="2009" name="PLoS ONE">
        <title>An integrated genetic and cytogenetic map of the cucumber genome.</title>
        <authorList>
            <person name="Ren Y."/>
            <person name="Zhang Z."/>
            <person name="Liu J."/>
            <person name="Staub J.E."/>
            <person name="Han Y."/>
            <person name="Cheng Z."/>
            <person name="Li X."/>
            <person name="Lu J."/>
            <person name="Miao H."/>
            <person name="Kang H."/>
            <person name="Xie B."/>
            <person name="Gu X."/>
            <person name="Wang X."/>
            <person name="Du Y."/>
            <person name="Jin W."/>
            <person name="Huang S."/>
        </authorList>
    </citation>
    <scope>NUCLEOTIDE SEQUENCE [LARGE SCALE GENOMIC DNA]</scope>
    <source>
        <strain evidence="3">cv. 9930</strain>
    </source>
</reference>
<evidence type="ECO:0000313" key="3">
    <source>
        <dbReference type="Proteomes" id="UP000029981"/>
    </source>
</evidence>
<evidence type="ECO:0000313" key="2">
    <source>
        <dbReference type="EMBL" id="KGN51411.1"/>
    </source>
</evidence>
<dbReference type="Proteomes" id="UP000029981">
    <property type="component" value="Chromosome 5"/>
</dbReference>